<protein>
    <submittedName>
        <fullName evidence="1">SH3 domain-containing protein</fullName>
    </submittedName>
</protein>
<name>A0A504J675_9FLAO</name>
<dbReference type="OrthoDB" id="1187902at2"/>
<organism evidence="1 2">
    <name type="scientific">Aquimarina algicola</name>
    <dbReference type="NCBI Taxonomy" id="2589995"/>
    <lineage>
        <taxon>Bacteria</taxon>
        <taxon>Pseudomonadati</taxon>
        <taxon>Bacteroidota</taxon>
        <taxon>Flavobacteriia</taxon>
        <taxon>Flavobacteriales</taxon>
        <taxon>Flavobacteriaceae</taxon>
        <taxon>Aquimarina</taxon>
    </lineage>
</organism>
<evidence type="ECO:0000313" key="2">
    <source>
        <dbReference type="Proteomes" id="UP000315540"/>
    </source>
</evidence>
<accession>A0A504J675</accession>
<dbReference type="AlphaFoldDB" id="A0A504J675"/>
<dbReference type="EMBL" id="VFWZ01000003">
    <property type="protein sequence ID" value="TPN86307.1"/>
    <property type="molecule type" value="Genomic_DNA"/>
</dbReference>
<dbReference type="Gene3D" id="2.30.30.40">
    <property type="entry name" value="SH3 Domains"/>
    <property type="match status" value="1"/>
</dbReference>
<dbReference type="Proteomes" id="UP000315540">
    <property type="component" value="Unassembled WGS sequence"/>
</dbReference>
<evidence type="ECO:0000313" key="1">
    <source>
        <dbReference type="EMBL" id="TPN86307.1"/>
    </source>
</evidence>
<comment type="caution">
    <text evidence="1">The sequence shown here is derived from an EMBL/GenBank/DDBJ whole genome shotgun (WGS) entry which is preliminary data.</text>
</comment>
<sequence length="289" mass="33354">MKQLLFMLIFFHFNFLLGQEGLYVSAANGLIVRSQPSKNSKRIGKLPFAEKIVDYSNTNRFDEIIDEGTTIKGEWYYITAYDIHSNKIAGYVFNSFLTPKVLKKKLNYFEFKPDPILDFQLGSFSINNMYRLDSFKIINGYYEPKDGKIVLPDTEDDYGHRILMLNAQDKIIYQSQGFGEAYSFEPHFYKNNKSEKVIIICQLAFEYCFGGEVFIYENGKIKHIGLLDIESTSEEKCLIDIIKIHEVADEIIFSFNSATLLLEPGTEDVEIKNKGTTYTYIDGKLVLKK</sequence>
<reference evidence="1 2" key="1">
    <citation type="submission" date="2019-06" db="EMBL/GenBank/DDBJ databases">
        <authorList>
            <person name="Meng X."/>
        </authorList>
    </citation>
    <scope>NUCLEOTIDE SEQUENCE [LARGE SCALE GENOMIC DNA]</scope>
    <source>
        <strain evidence="1 2">M625</strain>
    </source>
</reference>
<proteinExistence type="predicted"/>
<keyword evidence="2" id="KW-1185">Reference proteome</keyword>
<gene>
    <name evidence="1" type="ORF">FHK87_13655</name>
</gene>